<gene>
    <name evidence="1" type="ORF">PsorP6_017290</name>
</gene>
<dbReference type="Proteomes" id="UP001163321">
    <property type="component" value="Chromosome 11"/>
</dbReference>
<dbReference type="EMBL" id="CM047590">
    <property type="protein sequence ID" value="KAI9919805.1"/>
    <property type="molecule type" value="Genomic_DNA"/>
</dbReference>
<sequence>MAQLEVMIWTMLRDVFNPSSNDAYFPRFRHFSWYLGHSYSHGVTPVADGKDEESTSEDAHFSYGMMLWGKVTNNKAVQDLGSLMLCLNARVVRTYFLMTSDNKIHPPQFVANHVTGIFFDNKADYTTWFSPEKYCIHGIQMIPVSPINGLVRTSAFIQQEWDDVLSKEAIVKNGDTSNPWLSLLLVNQAVITQAEALAKLATAVMDDGLTRSWALYNAASRGGSRSMTQSAIQMIWHPFWMQTPVFKAVPRRLMRWLRPT</sequence>
<name>A0ACC0WP50_9STRA</name>
<protein>
    <submittedName>
        <fullName evidence="1">Uncharacterized protein</fullName>
    </submittedName>
</protein>
<organism evidence="1 2">
    <name type="scientific">Peronosclerospora sorghi</name>
    <dbReference type="NCBI Taxonomy" id="230839"/>
    <lineage>
        <taxon>Eukaryota</taxon>
        <taxon>Sar</taxon>
        <taxon>Stramenopiles</taxon>
        <taxon>Oomycota</taxon>
        <taxon>Peronosporomycetes</taxon>
        <taxon>Peronosporales</taxon>
        <taxon>Peronosporaceae</taxon>
        <taxon>Peronosclerospora</taxon>
    </lineage>
</organism>
<proteinExistence type="predicted"/>
<comment type="caution">
    <text evidence="1">The sequence shown here is derived from an EMBL/GenBank/DDBJ whole genome shotgun (WGS) entry which is preliminary data.</text>
</comment>
<keyword evidence="2" id="KW-1185">Reference proteome</keyword>
<evidence type="ECO:0000313" key="1">
    <source>
        <dbReference type="EMBL" id="KAI9919805.1"/>
    </source>
</evidence>
<reference evidence="1 2" key="1">
    <citation type="journal article" date="2022" name="bioRxiv">
        <title>The genome of the oomycete Peronosclerospora sorghi, a cosmopolitan pathogen of maize and sorghum, is inflated with dispersed pseudogenes.</title>
        <authorList>
            <person name="Fletcher K."/>
            <person name="Martin F."/>
            <person name="Isakeit T."/>
            <person name="Cavanaugh K."/>
            <person name="Magill C."/>
            <person name="Michelmore R."/>
        </authorList>
    </citation>
    <scope>NUCLEOTIDE SEQUENCE [LARGE SCALE GENOMIC DNA]</scope>
    <source>
        <strain evidence="1">P6</strain>
    </source>
</reference>
<accession>A0ACC0WP50</accession>
<evidence type="ECO:0000313" key="2">
    <source>
        <dbReference type="Proteomes" id="UP001163321"/>
    </source>
</evidence>